<keyword evidence="1" id="KW-0472">Membrane</keyword>
<sequence length="52" mass="5882">MILFCEGVAIRRRSLLIRPQFQLLFLPGIAPPGVAKVWLFNVLSDSLEVPLF</sequence>
<protein>
    <submittedName>
        <fullName evidence="2">Uncharacterized protein</fullName>
    </submittedName>
</protein>
<dbReference type="AlphaFoldDB" id="H6SNQ3"/>
<dbReference type="Proteomes" id="UP000033220">
    <property type="component" value="Chromosome DSM 122"/>
</dbReference>
<keyword evidence="1" id="KW-0812">Transmembrane</keyword>
<dbReference type="HOGENOM" id="CLU_3084209_0_0_5"/>
<evidence type="ECO:0000256" key="1">
    <source>
        <dbReference type="SAM" id="Phobius"/>
    </source>
</evidence>
<feature type="transmembrane region" description="Helical" evidence="1">
    <location>
        <begin position="21"/>
        <end position="43"/>
    </location>
</feature>
<reference evidence="2 3" key="1">
    <citation type="submission" date="2012-02" db="EMBL/GenBank/DDBJ databases">
        <title>Shotgun genome sequence of Phaeospirillum photometricum DSM 122.</title>
        <authorList>
            <person name="Duquesne K."/>
            <person name="Sturgis J."/>
        </authorList>
    </citation>
    <scope>NUCLEOTIDE SEQUENCE [LARGE SCALE GENOMIC DNA]</scope>
    <source>
        <strain evidence="3">DSM122</strain>
    </source>
</reference>
<gene>
    <name evidence="2" type="ORF">RSPPHO_02758</name>
</gene>
<evidence type="ECO:0000313" key="2">
    <source>
        <dbReference type="EMBL" id="CCG09384.1"/>
    </source>
</evidence>
<accession>H6SNQ3</accession>
<dbReference type="KEGG" id="rpm:RSPPHO_02758"/>
<proteinExistence type="predicted"/>
<organism evidence="2 3">
    <name type="scientific">Pararhodospirillum photometricum DSM 122</name>
    <dbReference type="NCBI Taxonomy" id="1150469"/>
    <lineage>
        <taxon>Bacteria</taxon>
        <taxon>Pseudomonadati</taxon>
        <taxon>Pseudomonadota</taxon>
        <taxon>Alphaproteobacteria</taxon>
        <taxon>Rhodospirillales</taxon>
        <taxon>Rhodospirillaceae</taxon>
        <taxon>Pararhodospirillum</taxon>
    </lineage>
</organism>
<keyword evidence="3" id="KW-1185">Reference proteome</keyword>
<keyword evidence="1" id="KW-1133">Transmembrane helix</keyword>
<dbReference type="EMBL" id="HE663493">
    <property type="protein sequence ID" value="CCG09384.1"/>
    <property type="molecule type" value="Genomic_DNA"/>
</dbReference>
<evidence type="ECO:0000313" key="3">
    <source>
        <dbReference type="Proteomes" id="UP000033220"/>
    </source>
</evidence>
<name>H6SNQ3_PARPM</name>